<dbReference type="EMBL" id="JRNE01000004">
    <property type="protein sequence ID" value="KGF19181.1"/>
    <property type="molecule type" value="Genomic_DNA"/>
</dbReference>
<proteinExistence type="predicted"/>
<accession>A0A095YAR2</accession>
<name>A0A095YAR2_9CORY</name>
<protein>
    <submittedName>
        <fullName evidence="1">Uncharacterized protein</fullName>
    </submittedName>
</protein>
<evidence type="ECO:0000313" key="1">
    <source>
        <dbReference type="EMBL" id="KGF19181.1"/>
    </source>
</evidence>
<evidence type="ECO:0000313" key="2">
    <source>
        <dbReference type="Proteomes" id="UP000029548"/>
    </source>
</evidence>
<gene>
    <name evidence="1" type="ORF">HMPREF1650_00220</name>
</gene>
<dbReference type="Proteomes" id="UP000029548">
    <property type="component" value="Unassembled WGS sequence"/>
</dbReference>
<organism evidence="1 2">
    <name type="scientific">Corynebacterium freneyi DNF00450</name>
    <dbReference type="NCBI Taxonomy" id="1287475"/>
    <lineage>
        <taxon>Bacteria</taxon>
        <taxon>Bacillati</taxon>
        <taxon>Actinomycetota</taxon>
        <taxon>Actinomycetes</taxon>
        <taxon>Mycobacteriales</taxon>
        <taxon>Corynebacteriaceae</taxon>
        <taxon>Corynebacterium</taxon>
    </lineage>
</organism>
<comment type="caution">
    <text evidence="1">The sequence shown here is derived from an EMBL/GenBank/DDBJ whole genome shotgun (WGS) entry which is preliminary data.</text>
</comment>
<reference evidence="1 2" key="1">
    <citation type="submission" date="2014-07" db="EMBL/GenBank/DDBJ databases">
        <authorList>
            <person name="McCorrison J."/>
            <person name="Sanka R."/>
            <person name="Torralba M."/>
            <person name="Gillis M."/>
            <person name="Haft D.H."/>
            <person name="Methe B."/>
            <person name="Sutton G."/>
            <person name="Nelson K.E."/>
        </authorList>
    </citation>
    <scope>NUCLEOTIDE SEQUENCE [LARGE SCALE GENOMIC DNA]</scope>
    <source>
        <strain evidence="1 2">DNF00450</strain>
    </source>
</reference>
<sequence>MFVSVAADVNPLHNYVLSFRVVARASMAIAMAAASVSDLRERNKDQVVQFMGYILELEQQLERSLAGRE</sequence>
<dbReference type="AlphaFoldDB" id="A0A095YAR2"/>